<dbReference type="OrthoDB" id="187991at2157"/>
<dbReference type="AlphaFoldDB" id="A0A1S8ASQ5"/>
<reference evidence="2" key="1">
    <citation type="submission" date="2016-04" db="EMBL/GenBank/DDBJ databases">
        <authorList>
            <person name="Chen S.-C."/>
            <person name="Lai M.-C."/>
        </authorList>
    </citation>
    <scope>NUCLEOTIDE SEQUENCE [LARGE SCALE GENOMIC DNA]</scope>
    <source>
        <strain evidence="2">AB14</strain>
    </source>
</reference>
<dbReference type="RefSeq" id="WP_076142898.1">
    <property type="nucleotide sequence ID" value="NZ_LWLN01000001.1"/>
</dbReference>
<keyword evidence="2" id="KW-1185">Reference proteome</keyword>
<accession>A0A1S8ASQ5</accession>
<dbReference type="Proteomes" id="UP000189370">
    <property type="component" value="Unassembled WGS sequence"/>
</dbReference>
<proteinExistence type="predicted"/>
<evidence type="ECO:0000313" key="2">
    <source>
        <dbReference type="Proteomes" id="UP000189370"/>
    </source>
</evidence>
<sequence length="180" mass="19151">MRWSIYLGVGLIISGAILVAVSSGAFDATLADRGVEIETASDDDALLGLNYSTSDRTVTLESGDSNGGGFCLFGGCSSYRYNDRKAVLLEDNAPSGELTMETLSVNFQGPDMTRRNGVRYDQTPNGIRIVLGDFSCPAEGDWGFGDQQQQSGTIIVDGVFSDGTVTVGLEREIDVECVPD</sequence>
<dbReference type="EMBL" id="LWLN01000001">
    <property type="protein sequence ID" value="OLZ39549.1"/>
    <property type="molecule type" value="Genomic_DNA"/>
</dbReference>
<organism evidence="1 2">
    <name type="scientific">Natrinema saccharevitans</name>
    <dbReference type="NCBI Taxonomy" id="301967"/>
    <lineage>
        <taxon>Archaea</taxon>
        <taxon>Methanobacteriati</taxon>
        <taxon>Methanobacteriota</taxon>
        <taxon>Stenosarchaea group</taxon>
        <taxon>Halobacteria</taxon>
        <taxon>Halobacteriales</taxon>
        <taxon>Natrialbaceae</taxon>
        <taxon>Natrinema</taxon>
    </lineage>
</organism>
<name>A0A1S8ASQ5_9EURY</name>
<evidence type="ECO:0000313" key="1">
    <source>
        <dbReference type="EMBL" id="OLZ39549.1"/>
    </source>
</evidence>
<gene>
    <name evidence="1" type="ORF">A6E15_00475</name>
</gene>
<comment type="caution">
    <text evidence="1">The sequence shown here is derived from an EMBL/GenBank/DDBJ whole genome shotgun (WGS) entry which is preliminary data.</text>
</comment>
<protein>
    <submittedName>
        <fullName evidence="1">Uncharacterized protein</fullName>
    </submittedName>
</protein>